<comment type="caution">
    <text evidence="2">The sequence shown here is derived from an EMBL/GenBank/DDBJ whole genome shotgun (WGS) entry which is preliminary data.</text>
</comment>
<feature type="domain" description="START-like" evidence="1">
    <location>
        <begin position="14"/>
        <end position="138"/>
    </location>
</feature>
<dbReference type="InterPro" id="IPR045736">
    <property type="entry name" value="START_2"/>
</dbReference>
<gene>
    <name evidence="2" type="ORF">U0R11_05880</name>
</gene>
<dbReference type="Proteomes" id="UP001623558">
    <property type="component" value="Unassembled WGS sequence"/>
</dbReference>
<sequence length="139" mass="15985">MPNPLIDKNMPANNFEFEYEVKASPKVLYPYLSTASGLQQWFADKVTVPNASTFHFYWDDENHPAVLVQSKLNKFVRFEFLNPKDDTSKGFIELKLDVSELSNTTYLKVTDRASTFKSDDDAAELWDYLCDKLKEIVGS</sequence>
<dbReference type="EMBL" id="JBEWZH010000003">
    <property type="protein sequence ID" value="MFL0161912.1"/>
    <property type="molecule type" value="Genomic_DNA"/>
</dbReference>
<dbReference type="SUPFAM" id="SSF55961">
    <property type="entry name" value="Bet v1-like"/>
    <property type="match status" value="1"/>
</dbReference>
<evidence type="ECO:0000313" key="2">
    <source>
        <dbReference type="EMBL" id="MFL0161912.1"/>
    </source>
</evidence>
<protein>
    <submittedName>
        <fullName evidence="2">START-like domain-containing protein</fullName>
    </submittedName>
</protein>
<dbReference type="Gene3D" id="3.30.530.20">
    <property type="match status" value="1"/>
</dbReference>
<organism evidence="2 3">
    <name type="scientific">Aquirufa salirivi</name>
    <dbReference type="NCBI Taxonomy" id="3104729"/>
    <lineage>
        <taxon>Bacteria</taxon>
        <taxon>Pseudomonadati</taxon>
        <taxon>Bacteroidota</taxon>
        <taxon>Cytophagia</taxon>
        <taxon>Cytophagales</taxon>
        <taxon>Flectobacillaceae</taxon>
        <taxon>Aquirufa</taxon>
    </lineage>
</organism>
<dbReference type="RefSeq" id="WP_406750506.1">
    <property type="nucleotide sequence ID" value="NZ_JBEWZH010000003.1"/>
</dbReference>
<evidence type="ECO:0000259" key="1">
    <source>
        <dbReference type="Pfam" id="PF19569"/>
    </source>
</evidence>
<reference evidence="2 3" key="1">
    <citation type="submission" date="2024-07" db="EMBL/GenBank/DDBJ databases">
        <authorList>
            <person name="Pitt A."/>
            <person name="Hahn M.W."/>
        </authorList>
    </citation>
    <scope>NUCLEOTIDE SEQUENCE [LARGE SCALE GENOMIC DNA]</scope>
    <source>
        <strain evidence="2 3">1-SAACH-A3</strain>
    </source>
</reference>
<keyword evidence="3" id="KW-1185">Reference proteome</keyword>
<evidence type="ECO:0000313" key="3">
    <source>
        <dbReference type="Proteomes" id="UP001623558"/>
    </source>
</evidence>
<proteinExistence type="predicted"/>
<dbReference type="InterPro" id="IPR023393">
    <property type="entry name" value="START-like_dom_sf"/>
</dbReference>
<accession>A0ABW8RWG6</accession>
<dbReference type="Pfam" id="PF19569">
    <property type="entry name" value="START_2"/>
    <property type="match status" value="1"/>
</dbReference>
<name>A0ABW8RWG6_9BACT</name>